<dbReference type="STRING" id="1122213.GCA_000423365_00601"/>
<name>A0A2R4MHF5_9HYPH</name>
<dbReference type="AlphaFoldDB" id="A0A2R4MHF5"/>
<dbReference type="SUPFAM" id="SSF52096">
    <property type="entry name" value="ClpP/crotonase"/>
    <property type="match status" value="1"/>
</dbReference>
<evidence type="ECO:0000313" key="5">
    <source>
        <dbReference type="Proteomes" id="UP000258927"/>
    </source>
</evidence>
<evidence type="ECO:0000256" key="2">
    <source>
        <dbReference type="ARBA" id="ARBA00023239"/>
    </source>
</evidence>
<sequence>MGEQNMLRIEQVDIKGHNAAWAILSIDRQKQRNALNTELLGQIADALDDFAQSSSVRAVLICGEGEHFAAGADIDEIKDKGREEGYLDPRKAHWRRIRNCPLPLVAAVDGFCLGGGFELALMCDLIVAGTTAKFGLPEPNLGLIPGAGGIERLTTMVGRARAGRIVLGGEIVDAITANDWGIISYMAEDGALPFAAKLTERLALRAPLAMQAAKKAIVASAETPLKHVMGETRGDFENLLGTADKAEGVTAFLDKRKPTFEGK</sequence>
<dbReference type="PROSITE" id="PS00166">
    <property type="entry name" value="ENOYL_COA_HYDRATASE"/>
    <property type="match status" value="1"/>
</dbReference>
<dbReference type="KEGG" id="mmyr:MXMO3_02960"/>
<dbReference type="Pfam" id="PF00378">
    <property type="entry name" value="ECH_1"/>
    <property type="match status" value="1"/>
</dbReference>
<dbReference type="RefSeq" id="WP_205468028.1">
    <property type="nucleotide sequence ID" value="NZ_CP021330.1"/>
</dbReference>
<dbReference type="InterPro" id="IPR014748">
    <property type="entry name" value="Enoyl-CoA_hydra_C"/>
</dbReference>
<dbReference type="Gene3D" id="3.90.226.10">
    <property type="entry name" value="2-enoyl-CoA Hydratase, Chain A, domain 1"/>
    <property type="match status" value="1"/>
</dbReference>
<accession>A0A2R4MHF5</accession>
<proteinExistence type="inferred from homology"/>
<protein>
    <submittedName>
        <fullName evidence="4">Enoyl-CoA hydratase</fullName>
    </submittedName>
</protein>
<evidence type="ECO:0000256" key="1">
    <source>
        <dbReference type="ARBA" id="ARBA00005254"/>
    </source>
</evidence>
<dbReference type="FunFam" id="1.10.12.10:FF:000001">
    <property type="entry name" value="Probable enoyl-CoA hydratase, mitochondrial"/>
    <property type="match status" value="1"/>
</dbReference>
<dbReference type="GO" id="GO:0016836">
    <property type="term" value="F:hydro-lyase activity"/>
    <property type="evidence" value="ECO:0007669"/>
    <property type="project" value="UniProtKB-ARBA"/>
</dbReference>
<dbReference type="PANTHER" id="PTHR11941">
    <property type="entry name" value="ENOYL-COA HYDRATASE-RELATED"/>
    <property type="match status" value="1"/>
</dbReference>
<gene>
    <name evidence="4" type="ORF">MXMO3_02960</name>
</gene>
<keyword evidence="5" id="KW-1185">Reference proteome</keyword>
<dbReference type="CDD" id="cd06558">
    <property type="entry name" value="crotonase-like"/>
    <property type="match status" value="1"/>
</dbReference>
<comment type="similarity">
    <text evidence="1 3">Belongs to the enoyl-CoA hydratase/isomerase family.</text>
</comment>
<dbReference type="InterPro" id="IPR001753">
    <property type="entry name" value="Enoyl-CoA_hydra/iso"/>
</dbReference>
<evidence type="ECO:0000256" key="3">
    <source>
        <dbReference type="RuleBase" id="RU003707"/>
    </source>
</evidence>
<dbReference type="Gene3D" id="1.10.12.10">
    <property type="entry name" value="Lyase 2-enoyl-coa Hydratase, Chain A, domain 2"/>
    <property type="match status" value="1"/>
</dbReference>
<organism evidence="4 5">
    <name type="scientific">Maritalea myrionectae</name>
    <dbReference type="NCBI Taxonomy" id="454601"/>
    <lineage>
        <taxon>Bacteria</taxon>
        <taxon>Pseudomonadati</taxon>
        <taxon>Pseudomonadota</taxon>
        <taxon>Alphaproteobacteria</taxon>
        <taxon>Hyphomicrobiales</taxon>
        <taxon>Devosiaceae</taxon>
        <taxon>Maritalea</taxon>
    </lineage>
</organism>
<dbReference type="EMBL" id="CP021330">
    <property type="protein sequence ID" value="AVX05468.1"/>
    <property type="molecule type" value="Genomic_DNA"/>
</dbReference>
<dbReference type="InterPro" id="IPR029045">
    <property type="entry name" value="ClpP/crotonase-like_dom_sf"/>
</dbReference>
<evidence type="ECO:0000313" key="4">
    <source>
        <dbReference type="EMBL" id="AVX05468.1"/>
    </source>
</evidence>
<dbReference type="GO" id="GO:0006635">
    <property type="term" value="P:fatty acid beta-oxidation"/>
    <property type="evidence" value="ECO:0007669"/>
    <property type="project" value="TreeGrafter"/>
</dbReference>
<reference evidence="4 5" key="1">
    <citation type="submission" date="2017-05" db="EMBL/GenBank/DDBJ databases">
        <title>Genome Analysis of Maritalea myrionectae HL2708#5.</title>
        <authorList>
            <consortium name="Cotde Inc.-PKNU"/>
            <person name="Jang D."/>
            <person name="Oh H.-M."/>
        </authorList>
    </citation>
    <scope>NUCLEOTIDE SEQUENCE [LARGE SCALE GENOMIC DNA]</scope>
    <source>
        <strain evidence="4 5">HL2708#5</strain>
    </source>
</reference>
<dbReference type="InterPro" id="IPR018376">
    <property type="entry name" value="Enoyl-CoA_hyd/isom_CS"/>
</dbReference>
<dbReference type="PANTHER" id="PTHR11941:SF54">
    <property type="entry name" value="ENOYL-COA HYDRATASE, MITOCHONDRIAL"/>
    <property type="match status" value="1"/>
</dbReference>
<dbReference type="Proteomes" id="UP000258927">
    <property type="component" value="Chromosome"/>
</dbReference>
<keyword evidence="2" id="KW-0456">Lyase</keyword>